<evidence type="ECO:0000313" key="2">
    <source>
        <dbReference type="Proteomes" id="UP001054902"/>
    </source>
</evidence>
<comment type="caution">
    <text evidence="1">The sequence shown here is derived from an EMBL/GenBank/DDBJ whole genome shotgun (WGS) entry which is preliminary data.</text>
</comment>
<keyword evidence="2" id="KW-1185">Reference proteome</keyword>
<dbReference type="InterPro" id="IPR032675">
    <property type="entry name" value="LRR_dom_sf"/>
</dbReference>
<accession>A0AAD3HBL8</accession>
<protein>
    <recommendedName>
        <fullName evidence="3">Leucine rich repeat protein</fullName>
    </recommendedName>
</protein>
<evidence type="ECO:0008006" key="3">
    <source>
        <dbReference type="Google" id="ProtNLM"/>
    </source>
</evidence>
<reference evidence="1 2" key="1">
    <citation type="journal article" date="2021" name="Sci. Rep.">
        <title>The genome of the diatom Chaetoceros tenuissimus carries an ancient integrated fragment of an extant virus.</title>
        <authorList>
            <person name="Hongo Y."/>
            <person name="Kimura K."/>
            <person name="Takaki Y."/>
            <person name="Yoshida Y."/>
            <person name="Baba S."/>
            <person name="Kobayashi G."/>
            <person name="Nagasaki K."/>
            <person name="Hano T."/>
            <person name="Tomaru Y."/>
        </authorList>
    </citation>
    <scope>NUCLEOTIDE SEQUENCE [LARGE SCALE GENOMIC DNA]</scope>
    <source>
        <strain evidence="1 2">NIES-3715</strain>
    </source>
</reference>
<sequence>MSVSVKRLEERAFYGCMSLVFIKLSQTLEYIGRVAFNDCGSLTSIFIPPSCQKIVRSDCGHDIDESISI</sequence>
<dbReference type="Gene3D" id="3.80.10.10">
    <property type="entry name" value="Ribonuclease Inhibitor"/>
    <property type="match status" value="1"/>
</dbReference>
<evidence type="ECO:0000313" key="1">
    <source>
        <dbReference type="EMBL" id="GFH57168.1"/>
    </source>
</evidence>
<dbReference type="Pfam" id="PF13306">
    <property type="entry name" value="LRR_5"/>
    <property type="match status" value="1"/>
</dbReference>
<dbReference type="InterPro" id="IPR026906">
    <property type="entry name" value="LRR_5"/>
</dbReference>
<gene>
    <name evidence="1" type="ORF">CTEN210_13644</name>
</gene>
<dbReference type="EMBL" id="BLLK01000057">
    <property type="protein sequence ID" value="GFH57168.1"/>
    <property type="molecule type" value="Genomic_DNA"/>
</dbReference>
<organism evidence="1 2">
    <name type="scientific">Chaetoceros tenuissimus</name>
    <dbReference type="NCBI Taxonomy" id="426638"/>
    <lineage>
        <taxon>Eukaryota</taxon>
        <taxon>Sar</taxon>
        <taxon>Stramenopiles</taxon>
        <taxon>Ochrophyta</taxon>
        <taxon>Bacillariophyta</taxon>
        <taxon>Coscinodiscophyceae</taxon>
        <taxon>Chaetocerotophycidae</taxon>
        <taxon>Chaetocerotales</taxon>
        <taxon>Chaetocerotaceae</taxon>
        <taxon>Chaetoceros</taxon>
    </lineage>
</organism>
<dbReference type="AlphaFoldDB" id="A0AAD3HBL8"/>
<dbReference type="Proteomes" id="UP001054902">
    <property type="component" value="Unassembled WGS sequence"/>
</dbReference>
<name>A0AAD3HBL8_9STRA</name>
<proteinExistence type="predicted"/>